<feature type="region of interest" description="Disordered" evidence="1">
    <location>
        <begin position="88"/>
        <end position="121"/>
    </location>
</feature>
<gene>
    <name evidence="2" type="ordered locus">FsymDg_3719</name>
</gene>
<dbReference type="AlphaFoldDB" id="F8B482"/>
<sequence>MTQSVKVTISPGFRAGSTGGDPEIVSPRVYPLPRPDDDPRFTFGLTLDVRRVLTEHGYPESTSGADFLELQMALFGYLYADAPAAPVSAEREPYGPVPSVTDRGDEHDFDPADDHDGLADEAAYPWPADDFAAAGDPDDEEPPTAEELAWARAHFAKWAVAGAYRADYARVWLEGPCLYRATVRKGLALAAVATPDTATATTETAGDHDGREPTAADLAAIDAEMPVIDAEIEVIDAEAAIAAGTHNPLATGRLAAAHRHLDKVTAGFTFDPDTATYRPIPPAPVPTTLAGAA</sequence>
<accession>F8B482</accession>
<dbReference type="STRING" id="656024.FsymDg_3719"/>
<dbReference type="Pfam" id="PF19801">
    <property type="entry name" value="DUF6284"/>
    <property type="match status" value="1"/>
</dbReference>
<reference evidence="2 3" key="1">
    <citation type="submission" date="2011-05" db="EMBL/GenBank/DDBJ databases">
        <title>Complete sequence of chromosome of Frankia symbiont of Datisca glomerata.</title>
        <authorList>
            <consortium name="US DOE Joint Genome Institute"/>
            <person name="Lucas S."/>
            <person name="Han J."/>
            <person name="Lapidus A."/>
            <person name="Cheng J.-F."/>
            <person name="Goodwin L."/>
            <person name="Pitluck S."/>
            <person name="Peters L."/>
            <person name="Mikhailova N."/>
            <person name="Chertkov O."/>
            <person name="Teshima H."/>
            <person name="Han C."/>
            <person name="Tapia R."/>
            <person name="Land M."/>
            <person name="Hauser L."/>
            <person name="Kyrpides N."/>
            <person name="Ivanova N."/>
            <person name="Pagani I."/>
            <person name="Berry A."/>
            <person name="Pawlowski K."/>
            <person name="Persson T."/>
            <person name="Vanden Heuvel B."/>
            <person name="Benson D."/>
            <person name="Woyke T."/>
        </authorList>
    </citation>
    <scope>NUCLEOTIDE SEQUENCE [LARGE SCALE GENOMIC DNA]</scope>
    <source>
        <strain evidence="3">4085684</strain>
    </source>
</reference>
<keyword evidence="3" id="KW-1185">Reference proteome</keyword>
<proteinExistence type="predicted"/>
<dbReference type="InterPro" id="IPR046251">
    <property type="entry name" value="DUF6284"/>
</dbReference>
<evidence type="ECO:0000313" key="2">
    <source>
        <dbReference type="EMBL" id="AEH10996.1"/>
    </source>
</evidence>
<organism evidence="2 3">
    <name type="scientific">Candidatus Protofrankia datiscae</name>
    <dbReference type="NCBI Taxonomy" id="2716812"/>
    <lineage>
        <taxon>Bacteria</taxon>
        <taxon>Bacillati</taxon>
        <taxon>Actinomycetota</taxon>
        <taxon>Actinomycetes</taxon>
        <taxon>Frankiales</taxon>
        <taxon>Frankiaceae</taxon>
        <taxon>Protofrankia</taxon>
    </lineage>
</organism>
<feature type="compositionally biased region" description="Basic and acidic residues" evidence="1">
    <location>
        <begin position="102"/>
        <end position="118"/>
    </location>
</feature>
<dbReference type="RefSeq" id="WP_013874876.1">
    <property type="nucleotide sequence ID" value="NC_015656.1"/>
</dbReference>
<evidence type="ECO:0000313" key="3">
    <source>
        <dbReference type="Proteomes" id="UP000001549"/>
    </source>
</evidence>
<dbReference type="Proteomes" id="UP000001549">
    <property type="component" value="Chromosome"/>
</dbReference>
<evidence type="ECO:0000256" key="1">
    <source>
        <dbReference type="SAM" id="MobiDB-lite"/>
    </source>
</evidence>
<dbReference type="EMBL" id="CP002801">
    <property type="protein sequence ID" value="AEH10996.1"/>
    <property type="molecule type" value="Genomic_DNA"/>
</dbReference>
<name>F8B482_9ACTN</name>
<protein>
    <submittedName>
        <fullName evidence="2">Uncharacterized protein</fullName>
    </submittedName>
</protein>
<dbReference type="KEGG" id="fsy:FsymDg_3719"/>
<feature type="region of interest" description="Disordered" evidence="1">
    <location>
        <begin position="1"/>
        <end position="33"/>
    </location>
</feature>
<dbReference type="HOGENOM" id="CLU_949140_0_0_11"/>
<dbReference type="eggNOG" id="ENOG5031SED">
    <property type="taxonomic scope" value="Bacteria"/>
</dbReference>